<keyword evidence="8" id="KW-0732">Signal</keyword>
<feature type="transmembrane region" description="Helical" evidence="7">
    <location>
        <begin position="193"/>
        <end position="217"/>
    </location>
</feature>
<keyword evidence="4 7" id="KW-0812">Transmembrane</keyword>
<feature type="transmembrane region" description="Helical" evidence="7">
    <location>
        <begin position="263"/>
        <end position="286"/>
    </location>
</feature>
<sequence>MLATGRCLGLCSLLLIVNFSTFSSFSLNGFGVRPNCHQGIHASKMILHSPGKNLIQKLGKSSRTHSKLVHASEGASASGTVGVEDTTVGGNILRSMYKFTRPHTIRGTILASCTGVARALIEHPTQISLNLVPRAVLGLVALLMGNAYIVGINQIFDVDVDKVNKPFLPIAAGELTKKQAWMLVAGCGLLGPLIAALNFGGLILGLYLFGLVIGTLYSVPPFQTKRFPIIAGLTIACVRGFLLNFGVYYAVKQALNIPFQWNASVIFLARFMTVFAGVIAITKDLPDVEGDRKYNINTLTVRKGVPAVAKLATGVLLANYISAIVNGIVAPAQQFNKVVMVSGHALFSVWLIKLYKDLNASSTTSVKKFYKGIWDLFYAEYCLYPFI</sequence>
<evidence type="ECO:0000256" key="7">
    <source>
        <dbReference type="SAM" id="Phobius"/>
    </source>
</evidence>
<dbReference type="Pfam" id="PF01040">
    <property type="entry name" value="UbiA"/>
    <property type="match status" value="1"/>
</dbReference>
<dbReference type="PANTHER" id="PTHR43009">
    <property type="entry name" value="HOMOGENTISATE SOLANESYLTRANSFERASE, CHLOROPLASTIC"/>
    <property type="match status" value="1"/>
</dbReference>
<evidence type="ECO:0000256" key="4">
    <source>
        <dbReference type="ARBA" id="ARBA00022692"/>
    </source>
</evidence>
<evidence type="ECO:0008006" key="10">
    <source>
        <dbReference type="Google" id="ProtNLM"/>
    </source>
</evidence>
<evidence type="ECO:0000256" key="8">
    <source>
        <dbReference type="SAM" id="SignalP"/>
    </source>
</evidence>
<dbReference type="Gene3D" id="1.10.357.140">
    <property type="entry name" value="UbiA prenyltransferase"/>
    <property type="match status" value="1"/>
</dbReference>
<keyword evidence="5 7" id="KW-1133">Transmembrane helix</keyword>
<evidence type="ECO:0000313" key="9">
    <source>
        <dbReference type="EMBL" id="CAD9858689.1"/>
    </source>
</evidence>
<feature type="transmembrane region" description="Helical" evidence="7">
    <location>
        <begin position="307"/>
        <end position="329"/>
    </location>
</feature>
<keyword evidence="6 7" id="KW-0472">Membrane</keyword>
<dbReference type="GO" id="GO:0016020">
    <property type="term" value="C:membrane"/>
    <property type="evidence" value="ECO:0007669"/>
    <property type="project" value="UniProtKB-SubCell"/>
</dbReference>
<dbReference type="NCBIfam" id="NF009525">
    <property type="entry name" value="PRK12887.1"/>
    <property type="match status" value="1"/>
</dbReference>
<evidence type="ECO:0000256" key="3">
    <source>
        <dbReference type="ARBA" id="ARBA00022679"/>
    </source>
</evidence>
<dbReference type="InterPro" id="IPR044878">
    <property type="entry name" value="UbiA_sf"/>
</dbReference>
<accession>A0A7S2UTD4</accession>
<keyword evidence="3" id="KW-0808">Transferase</keyword>
<name>A0A7S2UTD4_9STRA</name>
<dbReference type="PANTHER" id="PTHR43009:SF7">
    <property type="entry name" value="HOMOGENTISATE GERANYLGERANYLTRANSFERASE, CHLOROPLASTIC"/>
    <property type="match status" value="1"/>
</dbReference>
<comment type="similarity">
    <text evidence="2">Belongs to the UbiA prenyltransferase family.</text>
</comment>
<dbReference type="AlphaFoldDB" id="A0A7S2UTD4"/>
<dbReference type="EMBL" id="HBHR01002757">
    <property type="protein sequence ID" value="CAD9858689.1"/>
    <property type="molecule type" value="Transcribed_RNA"/>
</dbReference>
<dbReference type="InterPro" id="IPR000537">
    <property type="entry name" value="UbiA_prenyltransferase"/>
</dbReference>
<dbReference type="InterPro" id="IPR044502">
    <property type="entry name" value="AtHST-like"/>
</dbReference>
<gene>
    <name evidence="9" type="ORF">FJAP1339_LOCUS1207</name>
</gene>
<feature type="chain" id="PRO_5031293314" description="Homogentisate solanesyltransferase" evidence="8">
    <location>
        <begin position="23"/>
        <end position="387"/>
    </location>
</feature>
<feature type="transmembrane region" description="Helical" evidence="7">
    <location>
        <begin position="229"/>
        <end position="251"/>
    </location>
</feature>
<dbReference type="GO" id="GO:0004659">
    <property type="term" value="F:prenyltransferase activity"/>
    <property type="evidence" value="ECO:0007669"/>
    <property type="project" value="InterPro"/>
</dbReference>
<comment type="subcellular location">
    <subcellularLocation>
        <location evidence="1">Membrane</location>
        <topology evidence="1">Multi-pass membrane protein</topology>
    </subcellularLocation>
</comment>
<evidence type="ECO:0000256" key="5">
    <source>
        <dbReference type="ARBA" id="ARBA00022989"/>
    </source>
</evidence>
<reference evidence="9" key="1">
    <citation type="submission" date="2021-01" db="EMBL/GenBank/DDBJ databases">
        <authorList>
            <person name="Corre E."/>
            <person name="Pelletier E."/>
            <person name="Niang G."/>
            <person name="Scheremetjew M."/>
            <person name="Finn R."/>
            <person name="Kale V."/>
            <person name="Holt S."/>
            <person name="Cochrane G."/>
            <person name="Meng A."/>
            <person name="Brown T."/>
            <person name="Cohen L."/>
        </authorList>
    </citation>
    <scope>NUCLEOTIDE SEQUENCE</scope>
    <source>
        <strain evidence="9">CCMP1661</strain>
    </source>
</reference>
<evidence type="ECO:0000256" key="2">
    <source>
        <dbReference type="ARBA" id="ARBA00005985"/>
    </source>
</evidence>
<evidence type="ECO:0000256" key="1">
    <source>
        <dbReference type="ARBA" id="ARBA00004141"/>
    </source>
</evidence>
<protein>
    <recommendedName>
        <fullName evidence="10">Homogentisate solanesyltransferase</fullName>
    </recommendedName>
</protein>
<dbReference type="CDD" id="cd13960">
    <property type="entry name" value="PT_UbiA_HPT1"/>
    <property type="match status" value="1"/>
</dbReference>
<evidence type="ECO:0000256" key="6">
    <source>
        <dbReference type="ARBA" id="ARBA00023136"/>
    </source>
</evidence>
<feature type="signal peptide" evidence="8">
    <location>
        <begin position="1"/>
        <end position="22"/>
    </location>
</feature>
<proteinExistence type="inferred from homology"/>
<organism evidence="9">
    <name type="scientific">Fibrocapsa japonica</name>
    <dbReference type="NCBI Taxonomy" id="94617"/>
    <lineage>
        <taxon>Eukaryota</taxon>
        <taxon>Sar</taxon>
        <taxon>Stramenopiles</taxon>
        <taxon>Ochrophyta</taxon>
        <taxon>Raphidophyceae</taxon>
        <taxon>Chattonellales</taxon>
        <taxon>Chattonellaceae</taxon>
        <taxon>Fibrocapsa</taxon>
    </lineage>
</organism>